<name>A0ACC1IIF5_9FUNG</name>
<proteinExistence type="predicted"/>
<sequence length="364" mass="39164">MSYSTVSLAGSTTSSTPTLHLDRLRAHHTQALVNIVSNMLYPAAIDTHALTKSLVNLRRHLESPLSCAHSHPATDTNAAEVLEHILLCWVCSLASQTDAQNYNFESIVATADGLFDKYAVIPALAVSEAIQCTSYLATMSVGIAAVAKTSIPASLALVLGFAEDHGTFTNAFRALTKLCTKHSVRRAKAGGRWESDNGIYAVMDAFTRAKSALGLRNRFDSMANAAFMFASEMASTGAYTPSPSSPSSECHRSTTSLSNASSQGSIGSMSSLGSLNRSSQMFGVHAERAVTSALALVNALIDAHDDVGSRLRLREELLDTALYKCLKLMEEPEFEHTRAYVEFRRFGRAYSSDINECNPLAPGK</sequence>
<organism evidence="1 2">
    <name type="scientific">Kickxella alabastrina</name>
    <dbReference type="NCBI Taxonomy" id="61397"/>
    <lineage>
        <taxon>Eukaryota</taxon>
        <taxon>Fungi</taxon>
        <taxon>Fungi incertae sedis</taxon>
        <taxon>Zoopagomycota</taxon>
        <taxon>Kickxellomycotina</taxon>
        <taxon>Kickxellomycetes</taxon>
        <taxon>Kickxellales</taxon>
        <taxon>Kickxellaceae</taxon>
        <taxon>Kickxella</taxon>
    </lineage>
</organism>
<keyword evidence="2" id="KW-1185">Reference proteome</keyword>
<dbReference type="Proteomes" id="UP001150581">
    <property type="component" value="Unassembled WGS sequence"/>
</dbReference>
<protein>
    <submittedName>
        <fullName evidence="1">Uncharacterized protein</fullName>
    </submittedName>
</protein>
<evidence type="ECO:0000313" key="1">
    <source>
        <dbReference type="EMBL" id="KAJ1891325.1"/>
    </source>
</evidence>
<evidence type="ECO:0000313" key="2">
    <source>
        <dbReference type="Proteomes" id="UP001150581"/>
    </source>
</evidence>
<comment type="caution">
    <text evidence="1">The sequence shown here is derived from an EMBL/GenBank/DDBJ whole genome shotgun (WGS) entry which is preliminary data.</text>
</comment>
<reference evidence="1" key="1">
    <citation type="submission" date="2022-07" db="EMBL/GenBank/DDBJ databases">
        <title>Phylogenomic reconstructions and comparative analyses of Kickxellomycotina fungi.</title>
        <authorList>
            <person name="Reynolds N.K."/>
            <person name="Stajich J.E."/>
            <person name="Barry K."/>
            <person name="Grigoriev I.V."/>
            <person name="Crous P."/>
            <person name="Smith M.E."/>
        </authorList>
    </citation>
    <scope>NUCLEOTIDE SEQUENCE</scope>
    <source>
        <strain evidence="1">Benny 63K</strain>
    </source>
</reference>
<accession>A0ACC1IIF5</accession>
<dbReference type="EMBL" id="JANBPG010001181">
    <property type="protein sequence ID" value="KAJ1891325.1"/>
    <property type="molecule type" value="Genomic_DNA"/>
</dbReference>
<gene>
    <name evidence="1" type="ORF">LPJ66_006985</name>
</gene>